<feature type="transmembrane region" description="Helical" evidence="2">
    <location>
        <begin position="427"/>
        <end position="449"/>
    </location>
</feature>
<keyword evidence="2" id="KW-1133">Transmembrane helix</keyword>
<dbReference type="RefSeq" id="WP_328938956.1">
    <property type="nucleotide sequence ID" value="NZ_CP108133.1"/>
</dbReference>
<feature type="domain" description="NACHT" evidence="3">
    <location>
        <begin position="136"/>
        <end position="238"/>
    </location>
</feature>
<dbReference type="EMBL" id="CP108133">
    <property type="protein sequence ID" value="WTP52852.1"/>
    <property type="molecule type" value="Genomic_DNA"/>
</dbReference>
<keyword evidence="2" id="KW-0472">Membrane</keyword>
<reference evidence="4" key="1">
    <citation type="submission" date="2022-10" db="EMBL/GenBank/DDBJ databases">
        <title>The complete genomes of actinobacterial strains from the NBC collection.</title>
        <authorList>
            <person name="Joergensen T.S."/>
            <person name="Alvarez Arevalo M."/>
            <person name="Sterndorff E.B."/>
            <person name="Faurdal D."/>
            <person name="Vuksanovic O."/>
            <person name="Mourched A.-S."/>
            <person name="Charusanti P."/>
            <person name="Shaw S."/>
            <person name="Blin K."/>
            <person name="Weber T."/>
        </authorList>
    </citation>
    <scope>NUCLEOTIDE SEQUENCE</scope>
    <source>
        <strain evidence="4">NBC_00189</strain>
    </source>
</reference>
<organism evidence="4 5">
    <name type="scientific">Streptomyces tauricus</name>
    <dbReference type="NCBI Taxonomy" id="68274"/>
    <lineage>
        <taxon>Bacteria</taxon>
        <taxon>Bacillati</taxon>
        <taxon>Actinomycetota</taxon>
        <taxon>Actinomycetes</taxon>
        <taxon>Kitasatosporales</taxon>
        <taxon>Streptomycetaceae</taxon>
        <taxon>Streptomyces</taxon>
        <taxon>Streptomyces aurantiacus group</taxon>
    </lineage>
</organism>
<gene>
    <name evidence="4" type="ORF">OG288_33755</name>
</gene>
<dbReference type="Proteomes" id="UP001432166">
    <property type="component" value="Chromosome"/>
</dbReference>
<feature type="compositionally biased region" description="Pro residues" evidence="1">
    <location>
        <begin position="742"/>
        <end position="758"/>
    </location>
</feature>
<evidence type="ECO:0000313" key="4">
    <source>
        <dbReference type="EMBL" id="WTP52852.1"/>
    </source>
</evidence>
<feature type="region of interest" description="Disordered" evidence="1">
    <location>
        <begin position="700"/>
        <end position="767"/>
    </location>
</feature>
<evidence type="ECO:0000259" key="3">
    <source>
        <dbReference type="PROSITE" id="PS50837"/>
    </source>
</evidence>
<dbReference type="InterPro" id="IPR027417">
    <property type="entry name" value="P-loop_NTPase"/>
</dbReference>
<feature type="transmembrane region" description="Helical" evidence="2">
    <location>
        <begin position="521"/>
        <end position="542"/>
    </location>
</feature>
<name>A0ABZ1JRM9_9ACTN</name>
<feature type="transmembrane region" description="Helical" evidence="2">
    <location>
        <begin position="548"/>
        <end position="567"/>
    </location>
</feature>
<keyword evidence="5" id="KW-1185">Reference proteome</keyword>
<sequence>MDTLRGGRDGWDGRGGGRGRDEWRPPSEVRNIVRDSTIEYLVQAGWIQGDLVVNLPPAREPVDTAAEELARSVRAQWSAEVAAWELGDIEGPLAVCWLARWGATAPAAGTAEPPVRAARSDRLGDIADTLLGLDARRLLVLGGPGSGKSTLLAMTVVLLAARHLGDVTRRVPGDRGVPVPLLLSLESWDAESVGLRDWLVARLTEDHPGLPRVAGAHPARRLVRDGRVLPVLDGLDELPDHRRAAVVRELNAAPRELGFVLASRTQEYRTLDVRVVGASDIEALPVGPRDAAVHLLRTADRARHEQWGPVLDELAEHPEGPLGQALSTPLMIWLARRAHRPAHTDPARLADRTLLPTREAVESHLMDTVIPAAFAPRPHDSERLHAPGQWNPARARGWLAFLARELQRHRTGEFAWWRLNRARAARFLAIPTLVALCIVLAESMMTVVTRLEDTYSDSPQLNIDLFDRNYLFGAAVMATGIQLTTLQWYGDRFWEPRRRANPLKAGAALRSATRAASVRRALTSLAILVVPGAFFLLTAQGMYHSEAFTAQAVLGFILPALVMLVIAAPADTVDAATPDELLAGERRAGLLTLGVVAPLLGLGSGAHSLLTEHGTVDFWVAFAKGMTGAVIVLVAVSPWCLWVVSKAWLAVLGRVPWSLMEFLRDAHGGGLLQRYGGTYRFRHLRLQEHLAGRRTAVPAAPLPAAPAPAGPRQPLTVTDPQPAGPRQPFTVTGPQPHRPERWQPPPAAPPPAAPPAAAPAPRLSGLFDQPPPLHELRGYTVVSNDHEYVVDARDRRLPLAHWPLCGLFMVLAAVRMAATGNWDDATGWAGVLFWPAFAAFVNVVALMLPKMRLTLRIDHWGIAVSRGRRSATYAWEDVLAVRVRQVYVRGRNQRVFGPHVRLRPGAPEPPRMFRGRDGWWLVMALHFRESVPADLADALSRFSGGRWRG</sequence>
<feature type="transmembrane region" description="Helical" evidence="2">
    <location>
        <begin position="828"/>
        <end position="848"/>
    </location>
</feature>
<feature type="compositionally biased region" description="Pro residues" evidence="1">
    <location>
        <begin position="700"/>
        <end position="711"/>
    </location>
</feature>
<dbReference type="InterPro" id="IPR007111">
    <property type="entry name" value="NACHT_NTPase"/>
</dbReference>
<dbReference type="PROSITE" id="PS50837">
    <property type="entry name" value="NACHT"/>
    <property type="match status" value="1"/>
</dbReference>
<feature type="region of interest" description="Disordered" evidence="1">
    <location>
        <begin position="1"/>
        <end position="26"/>
    </location>
</feature>
<dbReference type="SUPFAM" id="SSF52540">
    <property type="entry name" value="P-loop containing nucleoside triphosphate hydrolases"/>
    <property type="match status" value="1"/>
</dbReference>
<proteinExistence type="predicted"/>
<dbReference type="Pfam" id="PF05729">
    <property type="entry name" value="NACHT"/>
    <property type="match status" value="1"/>
</dbReference>
<feature type="compositionally biased region" description="Basic and acidic residues" evidence="1">
    <location>
        <begin position="1"/>
        <end position="12"/>
    </location>
</feature>
<feature type="transmembrane region" description="Helical" evidence="2">
    <location>
        <begin position="802"/>
        <end position="822"/>
    </location>
</feature>
<protein>
    <submittedName>
        <fullName evidence="4">NACHT domain-containing protein</fullName>
    </submittedName>
</protein>
<evidence type="ECO:0000256" key="1">
    <source>
        <dbReference type="SAM" id="MobiDB-lite"/>
    </source>
</evidence>
<dbReference type="Gene3D" id="3.40.50.300">
    <property type="entry name" value="P-loop containing nucleotide triphosphate hydrolases"/>
    <property type="match status" value="1"/>
</dbReference>
<evidence type="ECO:0000256" key="2">
    <source>
        <dbReference type="SAM" id="Phobius"/>
    </source>
</evidence>
<evidence type="ECO:0000313" key="5">
    <source>
        <dbReference type="Proteomes" id="UP001432166"/>
    </source>
</evidence>
<feature type="transmembrane region" description="Helical" evidence="2">
    <location>
        <begin position="469"/>
        <end position="489"/>
    </location>
</feature>
<feature type="transmembrane region" description="Helical" evidence="2">
    <location>
        <begin position="618"/>
        <end position="644"/>
    </location>
</feature>
<accession>A0ABZ1JRM9</accession>
<feature type="transmembrane region" description="Helical" evidence="2">
    <location>
        <begin position="588"/>
        <end position="606"/>
    </location>
</feature>
<keyword evidence="2" id="KW-0812">Transmembrane</keyword>